<keyword evidence="3" id="KW-1185">Reference proteome</keyword>
<protein>
    <submittedName>
        <fullName evidence="2">Uncharacterized protein</fullName>
    </submittedName>
</protein>
<keyword evidence="1" id="KW-0812">Transmembrane</keyword>
<dbReference type="RefSeq" id="XP_025395413.1">
    <property type="nucleotide sequence ID" value="XM_025548329.1"/>
</dbReference>
<reference evidence="2 3" key="1">
    <citation type="submission" date="2016-12" db="EMBL/GenBank/DDBJ databases">
        <title>The genomes of Aspergillus section Nigri reveals drivers in fungal speciation.</title>
        <authorList>
            <consortium name="DOE Joint Genome Institute"/>
            <person name="Vesth T.C."/>
            <person name="Nybo J."/>
            <person name="Theobald S."/>
            <person name="Brandl J."/>
            <person name="Frisvad J.C."/>
            <person name="Nielsen K.F."/>
            <person name="Lyhne E.K."/>
            <person name="Kogle M.E."/>
            <person name="Kuo A."/>
            <person name="Riley R."/>
            <person name="Clum A."/>
            <person name="Nolan M."/>
            <person name="Lipzen A."/>
            <person name="Salamov A."/>
            <person name="Henrissat B."/>
            <person name="Wiebenga A."/>
            <person name="De Vries R.P."/>
            <person name="Grigoriev I.V."/>
            <person name="Mortensen U.H."/>
            <person name="Andersen M.R."/>
            <person name="Baker S.E."/>
        </authorList>
    </citation>
    <scope>NUCLEOTIDE SEQUENCE [LARGE SCALE GENOMIC DNA]</scope>
    <source>
        <strain evidence="2 3">CBS 117.55</strain>
    </source>
</reference>
<dbReference type="VEuPathDB" id="FungiDB:BO70DRAFT_432552"/>
<evidence type="ECO:0000313" key="3">
    <source>
        <dbReference type="Proteomes" id="UP000247233"/>
    </source>
</evidence>
<sequence length="142" mass="15542">MHVENLQNMRPQKDPLQNAIIHRSLKSLPHGPDWYVFPATEAHAAASLVSTGGISTLGSASGWLALKHAPQLCRSSLSYRVFTRRKRAGQRKWCHRFFMSDLSAIIYVSWWHALSGVSTGAPHGGSAEPIAAPYPAAKAQVN</sequence>
<evidence type="ECO:0000256" key="1">
    <source>
        <dbReference type="SAM" id="Phobius"/>
    </source>
</evidence>
<dbReference type="GeneID" id="37070566"/>
<comment type="caution">
    <text evidence="2">The sequence shown here is derived from an EMBL/GenBank/DDBJ whole genome shotgun (WGS) entry which is preliminary data.</text>
</comment>
<keyword evidence="1" id="KW-0472">Membrane</keyword>
<dbReference type="AlphaFoldDB" id="A0A317V7V7"/>
<name>A0A317V7V7_9EURO</name>
<accession>A0A317V7V7</accession>
<feature type="transmembrane region" description="Helical" evidence="1">
    <location>
        <begin position="93"/>
        <end position="113"/>
    </location>
</feature>
<gene>
    <name evidence="2" type="ORF">BO70DRAFT_432552</name>
</gene>
<dbReference type="EMBL" id="MSFL01000034">
    <property type="protein sequence ID" value="PWY69057.1"/>
    <property type="molecule type" value="Genomic_DNA"/>
</dbReference>
<proteinExistence type="predicted"/>
<evidence type="ECO:0000313" key="2">
    <source>
        <dbReference type="EMBL" id="PWY69057.1"/>
    </source>
</evidence>
<keyword evidence="1" id="KW-1133">Transmembrane helix</keyword>
<organism evidence="2 3">
    <name type="scientific">Aspergillus heteromorphus CBS 117.55</name>
    <dbReference type="NCBI Taxonomy" id="1448321"/>
    <lineage>
        <taxon>Eukaryota</taxon>
        <taxon>Fungi</taxon>
        <taxon>Dikarya</taxon>
        <taxon>Ascomycota</taxon>
        <taxon>Pezizomycotina</taxon>
        <taxon>Eurotiomycetes</taxon>
        <taxon>Eurotiomycetidae</taxon>
        <taxon>Eurotiales</taxon>
        <taxon>Aspergillaceae</taxon>
        <taxon>Aspergillus</taxon>
        <taxon>Aspergillus subgen. Circumdati</taxon>
    </lineage>
</organism>
<dbReference type="Proteomes" id="UP000247233">
    <property type="component" value="Unassembled WGS sequence"/>
</dbReference>